<dbReference type="PROSITE" id="PS50110">
    <property type="entry name" value="RESPONSE_REGULATORY"/>
    <property type="match status" value="1"/>
</dbReference>
<evidence type="ECO:0000256" key="3">
    <source>
        <dbReference type="ARBA" id="ARBA00022553"/>
    </source>
</evidence>
<dbReference type="Gene3D" id="3.40.50.2300">
    <property type="match status" value="1"/>
</dbReference>
<evidence type="ECO:0000259" key="7">
    <source>
        <dbReference type="PROSITE" id="PS50112"/>
    </source>
</evidence>
<dbReference type="PROSITE" id="PS50109">
    <property type="entry name" value="HIS_KIN"/>
    <property type="match status" value="1"/>
</dbReference>
<evidence type="ECO:0000313" key="9">
    <source>
        <dbReference type="EMBL" id="HDD35450.1"/>
    </source>
</evidence>
<proteinExistence type="predicted"/>
<dbReference type="GO" id="GO:0000155">
    <property type="term" value="F:phosphorelay sensor kinase activity"/>
    <property type="evidence" value="ECO:0007669"/>
    <property type="project" value="InterPro"/>
</dbReference>
<gene>
    <name evidence="9" type="ORF">ENF30_01480</name>
</gene>
<dbReference type="SUPFAM" id="SSF55874">
    <property type="entry name" value="ATPase domain of HSP90 chaperone/DNA topoisomerase II/histidine kinase"/>
    <property type="match status" value="1"/>
</dbReference>
<dbReference type="EMBL" id="DQWQ01000068">
    <property type="protein sequence ID" value="HDD35450.1"/>
    <property type="molecule type" value="Genomic_DNA"/>
</dbReference>
<dbReference type="Pfam" id="PF08447">
    <property type="entry name" value="PAS_3"/>
    <property type="match status" value="1"/>
</dbReference>
<dbReference type="CDD" id="cd00082">
    <property type="entry name" value="HisKA"/>
    <property type="match status" value="1"/>
</dbReference>
<protein>
    <recommendedName>
        <fullName evidence="2">histidine kinase</fullName>
        <ecNumber evidence="2">2.7.13.3</ecNumber>
    </recommendedName>
</protein>
<evidence type="ECO:0000256" key="2">
    <source>
        <dbReference type="ARBA" id="ARBA00012438"/>
    </source>
</evidence>
<sequence>MNNEKIFQILVEKQSLVGVYLFTEKYFLYVNDTLARIFGYKKEELIRKKGPIDLTHPDDRPLVRQNIHKRISGEIEAIRYIFKGIRKDGTMIYCMAFGQRTIYKGHAAVIGMLIDITENIKRQERAKRLYTLLYAIRDISELIAREEDKEILIKKSCERLFKTHIYHGVWVALQDEKKLKMAIEGKVFKPLAKTIEENKPPLCIQRLFKHSKIAVTITEDDCKKCPLAKTCDRENFIIIRLEHKKNIYGWLAVCFGNTLDKEENALLEELAKDIAFALYNIEQEKIIKENEQFLQNIFDGIQDGISILDRDFNVIRVNKWMEMMYATEMPLVGRKCYEIYQKRQSPCPSCPSILSIRTGKPHVSIVPYPSFANPVRWIELSSFPLRDIDGEIIGVIEHVKDITRRKKAEEEKEKLQTQLLHAQKMEAIGTLAGGIAHDLNNLLTPIIGYSELLLFQTQEPVKEKIESIKRAAEKAASLTRQLLAFSRKQIFRPKLLDLNALVIDAKKMLERLIGENIQLITKLEPELKIINADESQIEQVLVNLIVNARDAMPEGGEIIIETSNVELDKQYCRLHHEAHPGQFVCLTVKDTGIGMDEKTKQRIFEPFFTTKGTKGSGLGLAVTHGIIKQHKGWIEVYSERNKGSTFKIYLPVSEEGKKFISVKERDFLLEELQGQGERILLVEDNEAIRKFAMDILVKNGYTVFGARNAKEALDIFEREKGNFHLIFTDIVLPDKSGLMLIELLLLHKPQLKVLLTSGYIDKVDWTTVREKGFYFLQKPYSMINLLKNVKKAIS</sequence>
<dbReference type="InterPro" id="IPR011006">
    <property type="entry name" value="CheY-like_superfamily"/>
</dbReference>
<dbReference type="InterPro" id="IPR003594">
    <property type="entry name" value="HATPase_dom"/>
</dbReference>
<dbReference type="InterPro" id="IPR036890">
    <property type="entry name" value="HATPase_C_sf"/>
</dbReference>
<dbReference type="InterPro" id="IPR013655">
    <property type="entry name" value="PAS_fold_3"/>
</dbReference>
<dbReference type="SUPFAM" id="SSF55785">
    <property type="entry name" value="PYP-like sensor domain (PAS domain)"/>
    <property type="match status" value="2"/>
</dbReference>
<feature type="domain" description="Response regulatory" evidence="6">
    <location>
        <begin position="678"/>
        <end position="793"/>
    </location>
</feature>
<dbReference type="InterPro" id="IPR004358">
    <property type="entry name" value="Sig_transdc_His_kin-like_C"/>
</dbReference>
<organism evidence="9">
    <name type="scientific">Desulfofervidus auxilii</name>
    <dbReference type="NCBI Taxonomy" id="1621989"/>
    <lineage>
        <taxon>Bacteria</taxon>
        <taxon>Pseudomonadati</taxon>
        <taxon>Thermodesulfobacteriota</taxon>
        <taxon>Candidatus Desulfofervidia</taxon>
        <taxon>Candidatus Desulfofervidales</taxon>
        <taxon>Candidatus Desulfofervidaceae</taxon>
        <taxon>Candidatus Desulfofervidus</taxon>
    </lineage>
</organism>
<dbReference type="PANTHER" id="PTHR43065:SF42">
    <property type="entry name" value="TWO-COMPONENT SENSOR PPRA"/>
    <property type="match status" value="1"/>
</dbReference>
<name>A0A7V0NEC6_DESA2</name>
<dbReference type="CDD" id="cd00130">
    <property type="entry name" value="PAS"/>
    <property type="match status" value="1"/>
</dbReference>
<dbReference type="EC" id="2.7.13.3" evidence="2"/>
<dbReference type="SMART" id="SM00448">
    <property type="entry name" value="REC"/>
    <property type="match status" value="1"/>
</dbReference>
<dbReference type="InterPro" id="IPR000014">
    <property type="entry name" value="PAS"/>
</dbReference>
<dbReference type="PROSITE" id="PS50113">
    <property type="entry name" value="PAC"/>
    <property type="match status" value="1"/>
</dbReference>
<dbReference type="SMART" id="SM00388">
    <property type="entry name" value="HisKA"/>
    <property type="match status" value="1"/>
</dbReference>
<dbReference type="SMART" id="SM00387">
    <property type="entry name" value="HATPase_c"/>
    <property type="match status" value="1"/>
</dbReference>
<evidence type="ECO:0000259" key="5">
    <source>
        <dbReference type="PROSITE" id="PS50109"/>
    </source>
</evidence>
<dbReference type="InterPro" id="IPR036097">
    <property type="entry name" value="HisK_dim/P_sf"/>
</dbReference>
<dbReference type="Gene3D" id="3.30.565.10">
    <property type="entry name" value="Histidine kinase-like ATPase, C-terminal domain"/>
    <property type="match status" value="1"/>
</dbReference>
<dbReference type="Pfam" id="PF08448">
    <property type="entry name" value="PAS_4"/>
    <property type="match status" value="1"/>
</dbReference>
<dbReference type="InterPro" id="IPR035965">
    <property type="entry name" value="PAS-like_dom_sf"/>
</dbReference>
<feature type="domain" description="PAS" evidence="7">
    <location>
        <begin position="27"/>
        <end position="74"/>
    </location>
</feature>
<dbReference type="AlphaFoldDB" id="A0A7V0NEC6"/>
<dbReference type="InterPro" id="IPR001789">
    <property type="entry name" value="Sig_transdc_resp-reg_receiver"/>
</dbReference>
<evidence type="ECO:0000259" key="8">
    <source>
        <dbReference type="PROSITE" id="PS50113"/>
    </source>
</evidence>
<feature type="domain" description="Histidine kinase" evidence="5">
    <location>
        <begin position="434"/>
        <end position="654"/>
    </location>
</feature>
<dbReference type="Pfam" id="PF00512">
    <property type="entry name" value="HisKA"/>
    <property type="match status" value="1"/>
</dbReference>
<dbReference type="InterPro" id="IPR005467">
    <property type="entry name" value="His_kinase_dom"/>
</dbReference>
<dbReference type="SMART" id="SM00091">
    <property type="entry name" value="PAS"/>
    <property type="match status" value="2"/>
</dbReference>
<reference evidence="9" key="1">
    <citation type="journal article" date="2020" name="mSystems">
        <title>Genome- and Community-Level Interaction Insights into Carbon Utilization and Element Cycling Functions of Hydrothermarchaeota in Hydrothermal Sediment.</title>
        <authorList>
            <person name="Zhou Z."/>
            <person name="Liu Y."/>
            <person name="Xu W."/>
            <person name="Pan J."/>
            <person name="Luo Z.H."/>
            <person name="Li M."/>
        </authorList>
    </citation>
    <scope>NUCLEOTIDE SEQUENCE [LARGE SCALE GENOMIC DNA]</scope>
    <source>
        <strain evidence="9">HyVt-113</strain>
    </source>
</reference>
<keyword evidence="3 4" id="KW-0597">Phosphoprotein</keyword>
<dbReference type="InterPro" id="IPR013656">
    <property type="entry name" value="PAS_4"/>
</dbReference>
<dbReference type="Pfam" id="PF02518">
    <property type="entry name" value="HATPase_c"/>
    <property type="match status" value="1"/>
</dbReference>
<dbReference type="NCBIfam" id="TIGR00229">
    <property type="entry name" value="sensory_box"/>
    <property type="match status" value="2"/>
</dbReference>
<evidence type="ECO:0000256" key="1">
    <source>
        <dbReference type="ARBA" id="ARBA00000085"/>
    </source>
</evidence>
<evidence type="ECO:0000259" key="6">
    <source>
        <dbReference type="PROSITE" id="PS50110"/>
    </source>
</evidence>
<dbReference type="Gene3D" id="1.10.287.130">
    <property type="match status" value="1"/>
</dbReference>
<evidence type="ECO:0000256" key="4">
    <source>
        <dbReference type="PROSITE-ProRule" id="PRU00169"/>
    </source>
</evidence>
<dbReference type="PANTHER" id="PTHR43065">
    <property type="entry name" value="SENSOR HISTIDINE KINASE"/>
    <property type="match status" value="1"/>
</dbReference>
<dbReference type="Gene3D" id="3.30.450.20">
    <property type="entry name" value="PAS domain"/>
    <property type="match status" value="2"/>
</dbReference>
<dbReference type="Proteomes" id="UP000885706">
    <property type="component" value="Unassembled WGS sequence"/>
</dbReference>
<dbReference type="SUPFAM" id="SSF47384">
    <property type="entry name" value="Homodimeric domain of signal transducing histidine kinase"/>
    <property type="match status" value="1"/>
</dbReference>
<feature type="modified residue" description="4-aspartylphosphate" evidence="4">
    <location>
        <position position="729"/>
    </location>
</feature>
<dbReference type="InterPro" id="IPR003661">
    <property type="entry name" value="HisK_dim/P_dom"/>
</dbReference>
<dbReference type="Pfam" id="PF00072">
    <property type="entry name" value="Response_reg"/>
    <property type="match status" value="1"/>
</dbReference>
<comment type="caution">
    <text evidence="9">The sequence shown here is derived from an EMBL/GenBank/DDBJ whole genome shotgun (WGS) entry which is preliminary data.</text>
</comment>
<accession>A0A7V0NEC6</accession>
<feature type="domain" description="PAC" evidence="8">
    <location>
        <begin position="359"/>
        <end position="414"/>
    </location>
</feature>
<dbReference type="PROSITE" id="PS50112">
    <property type="entry name" value="PAS"/>
    <property type="match status" value="1"/>
</dbReference>
<dbReference type="SUPFAM" id="SSF52172">
    <property type="entry name" value="CheY-like"/>
    <property type="match status" value="1"/>
</dbReference>
<dbReference type="InterPro" id="IPR000700">
    <property type="entry name" value="PAS-assoc_C"/>
</dbReference>
<comment type="catalytic activity">
    <reaction evidence="1">
        <text>ATP + protein L-histidine = ADP + protein N-phospho-L-histidine.</text>
        <dbReference type="EC" id="2.7.13.3"/>
    </reaction>
</comment>
<dbReference type="PRINTS" id="PR00344">
    <property type="entry name" value="BCTRLSENSOR"/>
</dbReference>